<protein>
    <recommendedName>
        <fullName evidence="5">Prefoldin subunit 6</fullName>
    </recommendedName>
</protein>
<dbReference type="GO" id="GO:0051087">
    <property type="term" value="F:protein-folding chaperone binding"/>
    <property type="evidence" value="ECO:0007669"/>
    <property type="project" value="TreeGrafter"/>
</dbReference>
<evidence type="ECO:0000256" key="3">
    <source>
        <dbReference type="SAM" id="Coils"/>
    </source>
</evidence>
<name>A0A7S2Y415_9STRA</name>
<evidence type="ECO:0000256" key="2">
    <source>
        <dbReference type="ARBA" id="ARBA00023186"/>
    </source>
</evidence>
<keyword evidence="3" id="KW-0175">Coiled coil</keyword>
<proteinExistence type="inferred from homology"/>
<keyword evidence="2" id="KW-0143">Chaperone</keyword>
<dbReference type="EMBL" id="HBHR01020869">
    <property type="protein sequence ID" value="CAD9872235.1"/>
    <property type="molecule type" value="Transcribed_RNA"/>
</dbReference>
<dbReference type="InterPro" id="IPR002777">
    <property type="entry name" value="PFD_beta-like"/>
</dbReference>
<dbReference type="GO" id="GO:0016272">
    <property type="term" value="C:prefoldin complex"/>
    <property type="evidence" value="ECO:0007669"/>
    <property type="project" value="InterPro"/>
</dbReference>
<dbReference type="GO" id="GO:0051131">
    <property type="term" value="P:chaperone-mediated protein complex assembly"/>
    <property type="evidence" value="ECO:0007669"/>
    <property type="project" value="TreeGrafter"/>
</dbReference>
<dbReference type="GO" id="GO:0051082">
    <property type="term" value="F:unfolded protein binding"/>
    <property type="evidence" value="ECO:0007669"/>
    <property type="project" value="InterPro"/>
</dbReference>
<comment type="similarity">
    <text evidence="1">Belongs to the prefoldin subunit beta family.</text>
</comment>
<feature type="coiled-coil region" evidence="3">
    <location>
        <begin position="1"/>
        <end position="39"/>
    </location>
</feature>
<reference evidence="4" key="1">
    <citation type="submission" date="2021-01" db="EMBL/GenBank/DDBJ databases">
        <authorList>
            <person name="Corre E."/>
            <person name="Pelletier E."/>
            <person name="Niang G."/>
            <person name="Scheremetjew M."/>
            <person name="Finn R."/>
            <person name="Kale V."/>
            <person name="Holt S."/>
            <person name="Cochrane G."/>
            <person name="Meng A."/>
            <person name="Brown T."/>
            <person name="Cohen L."/>
        </authorList>
    </citation>
    <scope>NUCLEOTIDE SEQUENCE</scope>
    <source>
        <strain evidence="4">CCMP1661</strain>
    </source>
</reference>
<gene>
    <name evidence="4" type="ORF">FJAP1339_LOCUS10584</name>
</gene>
<sequence>MAEGKAEVEAEVEKYKALNAEIQELMEKRQKTYQQANENGMVKQELDLLDSTTPVYKMIGPVLMKQDLDEARDNVAKRLDLIQREMKRIEGTLEGKQKQQAELGEKIMKMQQAMQARAVEAAKKAYQEGVAAR</sequence>
<evidence type="ECO:0000256" key="1">
    <source>
        <dbReference type="ARBA" id="ARBA00008045"/>
    </source>
</evidence>
<dbReference type="FunFam" id="1.10.287.370:FF:000003">
    <property type="entry name" value="Prefoldin subunit 6"/>
    <property type="match status" value="1"/>
</dbReference>
<dbReference type="CDD" id="cd23161">
    <property type="entry name" value="Prefoldin_6"/>
    <property type="match status" value="1"/>
</dbReference>
<accession>A0A7S2Y415</accession>
<dbReference type="PANTHER" id="PTHR21431">
    <property type="entry name" value="PREFOLDIN SUBUNIT 6"/>
    <property type="match status" value="1"/>
</dbReference>
<dbReference type="AlphaFoldDB" id="A0A7S2Y415"/>
<dbReference type="PANTHER" id="PTHR21431:SF0">
    <property type="entry name" value="PREFOLDIN SUBUNIT 6"/>
    <property type="match status" value="1"/>
</dbReference>
<dbReference type="SUPFAM" id="SSF46579">
    <property type="entry name" value="Prefoldin"/>
    <property type="match status" value="1"/>
</dbReference>
<feature type="coiled-coil region" evidence="3">
    <location>
        <begin position="65"/>
        <end position="99"/>
    </location>
</feature>
<evidence type="ECO:0008006" key="5">
    <source>
        <dbReference type="Google" id="ProtNLM"/>
    </source>
</evidence>
<dbReference type="Gene3D" id="1.10.287.370">
    <property type="match status" value="1"/>
</dbReference>
<evidence type="ECO:0000313" key="4">
    <source>
        <dbReference type="EMBL" id="CAD9872235.1"/>
    </source>
</evidence>
<dbReference type="Pfam" id="PF01920">
    <property type="entry name" value="Prefoldin_2"/>
    <property type="match status" value="1"/>
</dbReference>
<dbReference type="GO" id="GO:0005737">
    <property type="term" value="C:cytoplasm"/>
    <property type="evidence" value="ECO:0007669"/>
    <property type="project" value="TreeGrafter"/>
</dbReference>
<dbReference type="GO" id="GO:0006457">
    <property type="term" value="P:protein folding"/>
    <property type="evidence" value="ECO:0007669"/>
    <property type="project" value="InterPro"/>
</dbReference>
<dbReference type="InterPro" id="IPR009053">
    <property type="entry name" value="Prefoldin"/>
</dbReference>
<organism evidence="4">
    <name type="scientific">Fibrocapsa japonica</name>
    <dbReference type="NCBI Taxonomy" id="94617"/>
    <lineage>
        <taxon>Eukaryota</taxon>
        <taxon>Sar</taxon>
        <taxon>Stramenopiles</taxon>
        <taxon>Ochrophyta</taxon>
        <taxon>Raphidophyceae</taxon>
        <taxon>Chattonellales</taxon>
        <taxon>Chattonellaceae</taxon>
        <taxon>Fibrocapsa</taxon>
    </lineage>
</organism>